<dbReference type="PANTHER" id="PTHR10553:SF5">
    <property type="entry name" value="U6 SNRNA-ASSOCIATED SM-LIKE PROTEIN LSM7"/>
    <property type="match status" value="1"/>
</dbReference>
<evidence type="ECO:0000256" key="3">
    <source>
        <dbReference type="ARBA" id="ARBA00022664"/>
    </source>
</evidence>
<proteinExistence type="inferred from homology"/>
<dbReference type="EMBL" id="BQMJ01000017">
    <property type="protein sequence ID" value="GJQ10580.1"/>
    <property type="molecule type" value="Genomic_DNA"/>
</dbReference>
<dbReference type="SMART" id="SM00651">
    <property type="entry name" value="Sm"/>
    <property type="match status" value="1"/>
</dbReference>
<dbReference type="GO" id="GO:0005688">
    <property type="term" value="C:U6 snRNP"/>
    <property type="evidence" value="ECO:0007669"/>
    <property type="project" value="TreeGrafter"/>
</dbReference>
<keyword evidence="8" id="KW-0687">Ribonucleoprotein</keyword>
<keyword evidence="3" id="KW-0507">mRNA processing</keyword>
<evidence type="ECO:0000256" key="7">
    <source>
        <dbReference type="ARBA" id="ARBA00023242"/>
    </source>
</evidence>
<keyword evidence="6" id="KW-0508">mRNA splicing</keyword>
<dbReference type="InterPro" id="IPR044641">
    <property type="entry name" value="Lsm7/SmG-like"/>
</dbReference>
<evidence type="ECO:0000256" key="2">
    <source>
        <dbReference type="ARBA" id="ARBA00006850"/>
    </source>
</evidence>
<sequence length="108" mass="11663">MTSQSRTGGHSTSARSGAIDVSKYLDVRVYVKLLGGRQISGILRGWDPLVNLVLDEAVEQLRDPEDPYRTTGKERTLGLVVIRGTSLVSVYPVEGAEEIANPFSTASS</sequence>
<evidence type="ECO:0000313" key="11">
    <source>
        <dbReference type="Proteomes" id="UP001061958"/>
    </source>
</evidence>
<comment type="caution">
    <text evidence="10">The sequence shown here is derived from an EMBL/GenBank/DDBJ whole genome shotgun (WGS) entry which is preliminary data.</text>
</comment>
<dbReference type="GO" id="GO:0071013">
    <property type="term" value="C:catalytic step 2 spliceosome"/>
    <property type="evidence" value="ECO:0007669"/>
    <property type="project" value="TreeGrafter"/>
</dbReference>
<accession>A0A9C7PU84</accession>
<comment type="similarity">
    <text evidence="2">Belongs to the snRNP Sm proteins family.</text>
</comment>
<dbReference type="PANTHER" id="PTHR10553">
    <property type="entry name" value="SMALL NUCLEAR RIBONUCLEOPROTEIN"/>
    <property type="match status" value="1"/>
</dbReference>
<dbReference type="GO" id="GO:0000398">
    <property type="term" value="P:mRNA splicing, via spliceosome"/>
    <property type="evidence" value="ECO:0007669"/>
    <property type="project" value="InterPro"/>
</dbReference>
<dbReference type="CDD" id="cd01729">
    <property type="entry name" value="LSm7"/>
    <property type="match status" value="1"/>
</dbReference>
<evidence type="ECO:0000313" key="10">
    <source>
        <dbReference type="EMBL" id="GJQ10580.1"/>
    </source>
</evidence>
<dbReference type="InterPro" id="IPR047575">
    <property type="entry name" value="Sm"/>
</dbReference>
<dbReference type="Gene3D" id="2.30.30.100">
    <property type="match status" value="1"/>
</dbReference>
<evidence type="ECO:0000259" key="9">
    <source>
        <dbReference type="PROSITE" id="PS52002"/>
    </source>
</evidence>
<evidence type="ECO:0000256" key="4">
    <source>
        <dbReference type="ARBA" id="ARBA00022728"/>
    </source>
</evidence>
<dbReference type="InterPro" id="IPR010920">
    <property type="entry name" value="LSM_dom_sf"/>
</dbReference>
<dbReference type="GO" id="GO:0003723">
    <property type="term" value="F:RNA binding"/>
    <property type="evidence" value="ECO:0007669"/>
    <property type="project" value="UniProtKB-KW"/>
</dbReference>
<feature type="domain" description="Sm" evidence="9">
    <location>
        <begin position="16"/>
        <end position="96"/>
    </location>
</feature>
<keyword evidence="11" id="KW-1185">Reference proteome</keyword>
<dbReference type="Proteomes" id="UP001061958">
    <property type="component" value="Unassembled WGS sequence"/>
</dbReference>
<dbReference type="PROSITE" id="PS52002">
    <property type="entry name" value="SM"/>
    <property type="match status" value="1"/>
</dbReference>
<evidence type="ECO:0000256" key="6">
    <source>
        <dbReference type="ARBA" id="ARBA00023187"/>
    </source>
</evidence>
<dbReference type="GO" id="GO:0000956">
    <property type="term" value="P:nuclear-transcribed mRNA catabolic process"/>
    <property type="evidence" value="ECO:0007669"/>
    <property type="project" value="InterPro"/>
</dbReference>
<gene>
    <name evidence="10" type="ORF">GpartN1_g2371.t1</name>
</gene>
<dbReference type="PIRSF" id="PIRSF037188">
    <property type="entry name" value="U6_snRNA_Lsm7"/>
    <property type="match status" value="1"/>
</dbReference>
<dbReference type="GO" id="GO:0071004">
    <property type="term" value="C:U2-type prespliceosome"/>
    <property type="evidence" value="ECO:0007669"/>
    <property type="project" value="TreeGrafter"/>
</dbReference>
<dbReference type="GO" id="GO:0097526">
    <property type="term" value="C:spliceosomal tri-snRNP complex"/>
    <property type="evidence" value="ECO:0007669"/>
    <property type="project" value="TreeGrafter"/>
</dbReference>
<organism evidence="10 11">
    <name type="scientific">Galdieria partita</name>
    <dbReference type="NCBI Taxonomy" id="83374"/>
    <lineage>
        <taxon>Eukaryota</taxon>
        <taxon>Rhodophyta</taxon>
        <taxon>Bangiophyceae</taxon>
        <taxon>Galdieriales</taxon>
        <taxon>Galdieriaceae</taxon>
        <taxon>Galdieria</taxon>
    </lineage>
</organism>
<keyword evidence="7" id="KW-0539">Nucleus</keyword>
<dbReference type="OrthoDB" id="2146at2759"/>
<evidence type="ECO:0000256" key="8">
    <source>
        <dbReference type="ARBA" id="ARBA00023274"/>
    </source>
</evidence>
<dbReference type="GO" id="GO:0005689">
    <property type="term" value="C:U12-type spliceosomal complex"/>
    <property type="evidence" value="ECO:0007669"/>
    <property type="project" value="TreeGrafter"/>
</dbReference>
<dbReference type="Pfam" id="PF01423">
    <property type="entry name" value="LSM"/>
    <property type="match status" value="1"/>
</dbReference>
<reference evidence="10" key="2">
    <citation type="submission" date="2022-01" db="EMBL/GenBank/DDBJ databases">
        <authorList>
            <person name="Hirooka S."/>
            <person name="Miyagishima S.Y."/>
        </authorList>
    </citation>
    <scope>NUCLEOTIDE SEQUENCE</scope>
    <source>
        <strain evidence="10">NBRC 102759</strain>
    </source>
</reference>
<dbReference type="InterPro" id="IPR017132">
    <property type="entry name" value="Lsm7"/>
</dbReference>
<dbReference type="InterPro" id="IPR001163">
    <property type="entry name" value="Sm_dom_euk/arc"/>
</dbReference>
<evidence type="ECO:0000256" key="1">
    <source>
        <dbReference type="ARBA" id="ARBA00004123"/>
    </source>
</evidence>
<dbReference type="AlphaFoldDB" id="A0A9C7PU84"/>
<reference evidence="10" key="1">
    <citation type="journal article" date="2022" name="Proc. Natl. Acad. Sci. U.S.A.">
        <title>Life cycle and functional genomics of the unicellular red alga Galdieria for elucidating algal and plant evolution and industrial use.</title>
        <authorList>
            <person name="Hirooka S."/>
            <person name="Itabashi T."/>
            <person name="Ichinose T.M."/>
            <person name="Onuma R."/>
            <person name="Fujiwara T."/>
            <person name="Yamashita S."/>
            <person name="Jong L.W."/>
            <person name="Tomita R."/>
            <person name="Iwane A.H."/>
            <person name="Miyagishima S.Y."/>
        </authorList>
    </citation>
    <scope>NUCLEOTIDE SEQUENCE</scope>
    <source>
        <strain evidence="10">NBRC 102759</strain>
    </source>
</reference>
<name>A0A9C7PU84_9RHOD</name>
<protein>
    <recommendedName>
        <fullName evidence="9">Sm domain-containing protein</fullName>
    </recommendedName>
</protein>
<keyword evidence="5" id="KW-0694">RNA-binding</keyword>
<dbReference type="GO" id="GO:1990726">
    <property type="term" value="C:Lsm1-7-Pat1 complex"/>
    <property type="evidence" value="ECO:0007669"/>
    <property type="project" value="TreeGrafter"/>
</dbReference>
<evidence type="ECO:0000256" key="5">
    <source>
        <dbReference type="ARBA" id="ARBA00022884"/>
    </source>
</evidence>
<keyword evidence="4" id="KW-0747">Spliceosome</keyword>
<dbReference type="SUPFAM" id="SSF50182">
    <property type="entry name" value="Sm-like ribonucleoproteins"/>
    <property type="match status" value="1"/>
</dbReference>
<comment type="subcellular location">
    <subcellularLocation>
        <location evidence="1">Nucleus</location>
    </subcellularLocation>
</comment>